<dbReference type="OrthoDB" id="2374448at2"/>
<keyword evidence="2" id="KW-1185">Reference proteome</keyword>
<dbReference type="Proteomes" id="UP000294581">
    <property type="component" value="Unassembled WGS sequence"/>
</dbReference>
<accession>A0A4R8LHT1</accession>
<reference evidence="1 2" key="1">
    <citation type="submission" date="2019-03" db="EMBL/GenBank/DDBJ databases">
        <title>Genomic Encyclopedia of Type Strains, Phase IV (KMG-IV): sequencing the most valuable type-strain genomes for metagenomic binning, comparative biology and taxonomic classification.</title>
        <authorList>
            <person name="Goeker M."/>
        </authorList>
    </citation>
    <scope>NUCLEOTIDE SEQUENCE [LARGE SCALE GENOMIC DNA]</scope>
    <source>
        <strain evidence="1 2">DSM 17974</strain>
    </source>
</reference>
<dbReference type="RefSeq" id="WP_134160864.1">
    <property type="nucleotide sequence ID" value="NZ_BSUS01000001.1"/>
</dbReference>
<protein>
    <submittedName>
        <fullName evidence="1">Antitoxin of RelE/RelB toxin-antitoxin system</fullName>
    </submittedName>
</protein>
<name>A0A4R8LHT1_9BACL</name>
<dbReference type="AlphaFoldDB" id="A0A4R8LHT1"/>
<gene>
    <name evidence="1" type="ORF">C7445_11613</name>
</gene>
<evidence type="ECO:0000313" key="1">
    <source>
        <dbReference type="EMBL" id="TDY42335.1"/>
    </source>
</evidence>
<dbReference type="InterPro" id="IPR035424">
    <property type="entry name" value="Antitoxin_RelB"/>
</dbReference>
<proteinExistence type="predicted"/>
<comment type="caution">
    <text evidence="1">The sequence shown here is derived from an EMBL/GenBank/DDBJ whole genome shotgun (WGS) entry which is preliminary data.</text>
</comment>
<dbReference type="EMBL" id="SORF01000016">
    <property type="protein sequence ID" value="TDY42335.1"/>
    <property type="molecule type" value="Genomic_DNA"/>
</dbReference>
<sequence>MLLQGVVTKTDVVSNFDDFIDAVVGGKPQAVKRDGDVIIAISLGQMLELLTAYPLNYEYEVDEDGRFAGSICKIELIVADGATVEELRLNLANQLMEYAKDYMNDFSRYFNAPNTRPHFPYVLRVLLEDDIEAVASTLRSVAEDSGETGSGGHSSLGCVVDYIEKHKTRHFGKVIEDNNAILKAQEDKN</sequence>
<organism evidence="1 2">
    <name type="scientific">Alicyclobacillus sacchari</name>
    <dbReference type="NCBI Taxonomy" id="392010"/>
    <lineage>
        <taxon>Bacteria</taxon>
        <taxon>Bacillati</taxon>
        <taxon>Bacillota</taxon>
        <taxon>Bacilli</taxon>
        <taxon>Bacillales</taxon>
        <taxon>Alicyclobacillaceae</taxon>
        <taxon>Alicyclobacillus</taxon>
    </lineage>
</organism>
<evidence type="ECO:0000313" key="2">
    <source>
        <dbReference type="Proteomes" id="UP000294581"/>
    </source>
</evidence>
<dbReference type="Gene3D" id="3.30.160.620">
    <property type="match status" value="1"/>
</dbReference>
<dbReference type="Gene3D" id="3.40.1620.10">
    <property type="entry name" value="YefM-like domain"/>
    <property type="match status" value="1"/>
</dbReference>
<dbReference type="Pfam" id="PF12910">
    <property type="entry name" value="PHD_like"/>
    <property type="match status" value="1"/>
</dbReference>